<reference evidence="3" key="1">
    <citation type="journal article" date="2014" name="Science">
        <title>Ancient hybridizations among the ancestral genomes of bread wheat.</title>
        <authorList>
            <consortium name="International Wheat Genome Sequencing Consortium,"/>
            <person name="Marcussen T."/>
            <person name="Sandve S.R."/>
            <person name="Heier L."/>
            <person name="Spannagl M."/>
            <person name="Pfeifer M."/>
            <person name="Jakobsen K.S."/>
            <person name="Wulff B.B."/>
            <person name="Steuernagel B."/>
            <person name="Mayer K.F."/>
            <person name="Olsen O.A."/>
        </authorList>
    </citation>
    <scope>NUCLEOTIDE SEQUENCE [LARGE SCALE GENOMIC DNA]</scope>
    <source>
        <strain evidence="3">cv. AL8/78</strain>
    </source>
</reference>
<proteinExistence type="predicted"/>
<feature type="transmembrane region" description="Helical" evidence="1">
    <location>
        <begin position="53"/>
        <end position="72"/>
    </location>
</feature>
<protein>
    <submittedName>
        <fullName evidence="2">Uncharacterized protein</fullName>
    </submittedName>
</protein>
<keyword evidence="1" id="KW-1133">Transmembrane helix</keyword>
<reference evidence="2" key="3">
    <citation type="journal article" date="2017" name="Nature">
        <title>Genome sequence of the progenitor of the wheat D genome Aegilops tauschii.</title>
        <authorList>
            <person name="Luo M.C."/>
            <person name="Gu Y.Q."/>
            <person name="Puiu D."/>
            <person name="Wang H."/>
            <person name="Twardziok S.O."/>
            <person name="Deal K.R."/>
            <person name="Huo N."/>
            <person name="Zhu T."/>
            <person name="Wang L."/>
            <person name="Wang Y."/>
            <person name="McGuire P.E."/>
            <person name="Liu S."/>
            <person name="Long H."/>
            <person name="Ramasamy R.K."/>
            <person name="Rodriguez J.C."/>
            <person name="Van S.L."/>
            <person name="Yuan L."/>
            <person name="Wang Z."/>
            <person name="Xia Z."/>
            <person name="Xiao L."/>
            <person name="Anderson O.D."/>
            <person name="Ouyang S."/>
            <person name="Liang Y."/>
            <person name="Zimin A.V."/>
            <person name="Pertea G."/>
            <person name="Qi P."/>
            <person name="Bennetzen J.L."/>
            <person name="Dai X."/>
            <person name="Dawson M.W."/>
            <person name="Muller H.G."/>
            <person name="Kugler K."/>
            <person name="Rivarola-Duarte L."/>
            <person name="Spannagl M."/>
            <person name="Mayer K.F.X."/>
            <person name="Lu F.H."/>
            <person name="Bevan M.W."/>
            <person name="Leroy P."/>
            <person name="Li P."/>
            <person name="You F.M."/>
            <person name="Sun Q."/>
            <person name="Liu Z."/>
            <person name="Lyons E."/>
            <person name="Wicker T."/>
            <person name="Salzberg S.L."/>
            <person name="Devos K.M."/>
            <person name="Dvorak J."/>
        </authorList>
    </citation>
    <scope>NUCLEOTIDE SEQUENCE [LARGE SCALE GENOMIC DNA]</scope>
    <source>
        <strain evidence="2">cv. AL8/78</strain>
    </source>
</reference>
<reference evidence="3" key="2">
    <citation type="journal article" date="2017" name="Nat. Plants">
        <title>The Aegilops tauschii genome reveals multiple impacts of transposons.</title>
        <authorList>
            <person name="Zhao G."/>
            <person name="Zou C."/>
            <person name="Li K."/>
            <person name="Wang K."/>
            <person name="Li T."/>
            <person name="Gao L."/>
            <person name="Zhang X."/>
            <person name="Wang H."/>
            <person name="Yang Z."/>
            <person name="Liu X."/>
            <person name="Jiang W."/>
            <person name="Mao L."/>
            <person name="Kong X."/>
            <person name="Jiao Y."/>
            <person name="Jia J."/>
        </authorList>
    </citation>
    <scope>NUCLEOTIDE SEQUENCE [LARGE SCALE GENOMIC DNA]</scope>
    <source>
        <strain evidence="3">cv. AL8/78</strain>
    </source>
</reference>
<keyword evidence="3" id="KW-1185">Reference proteome</keyword>
<keyword evidence="1" id="KW-0472">Membrane</keyword>
<organism evidence="2 3">
    <name type="scientific">Aegilops tauschii subsp. strangulata</name>
    <name type="common">Goatgrass</name>
    <dbReference type="NCBI Taxonomy" id="200361"/>
    <lineage>
        <taxon>Eukaryota</taxon>
        <taxon>Viridiplantae</taxon>
        <taxon>Streptophyta</taxon>
        <taxon>Embryophyta</taxon>
        <taxon>Tracheophyta</taxon>
        <taxon>Spermatophyta</taxon>
        <taxon>Magnoliopsida</taxon>
        <taxon>Liliopsida</taxon>
        <taxon>Poales</taxon>
        <taxon>Poaceae</taxon>
        <taxon>BOP clade</taxon>
        <taxon>Pooideae</taxon>
        <taxon>Triticodae</taxon>
        <taxon>Triticeae</taxon>
        <taxon>Triticinae</taxon>
        <taxon>Aegilops</taxon>
    </lineage>
</organism>
<sequence>KGSQGQGRVSTSLPTSMEQMLMGTAQYIHQKNGPQVVTFMLEERQGCFSGQSLLLEFCWAVLCLSTILVPWLL</sequence>
<evidence type="ECO:0000313" key="2">
    <source>
        <dbReference type="EnsemblPlants" id="AET6Gv20922100.2"/>
    </source>
</evidence>
<evidence type="ECO:0000313" key="3">
    <source>
        <dbReference type="Proteomes" id="UP000015105"/>
    </source>
</evidence>
<dbReference type="AlphaFoldDB" id="A0A453PZK3"/>
<dbReference type="Proteomes" id="UP000015105">
    <property type="component" value="Chromosome 6D"/>
</dbReference>
<dbReference type="Gramene" id="AET6Gv20922100.2">
    <property type="protein sequence ID" value="AET6Gv20922100.2"/>
    <property type="gene ID" value="AET6Gv20922100"/>
</dbReference>
<reference evidence="2" key="5">
    <citation type="journal article" date="2021" name="G3 (Bethesda)">
        <title>Aegilops tauschii genome assembly Aet v5.0 features greater sequence contiguity and improved annotation.</title>
        <authorList>
            <person name="Wang L."/>
            <person name="Zhu T."/>
            <person name="Rodriguez J.C."/>
            <person name="Deal K.R."/>
            <person name="Dubcovsky J."/>
            <person name="McGuire P.E."/>
            <person name="Lux T."/>
            <person name="Spannagl M."/>
            <person name="Mayer K.F.X."/>
            <person name="Baldrich P."/>
            <person name="Meyers B.C."/>
            <person name="Huo N."/>
            <person name="Gu Y.Q."/>
            <person name="Zhou H."/>
            <person name="Devos K.M."/>
            <person name="Bennetzen J.L."/>
            <person name="Unver T."/>
            <person name="Budak H."/>
            <person name="Gulick P.J."/>
            <person name="Galiba G."/>
            <person name="Kalapos B."/>
            <person name="Nelson D.R."/>
            <person name="Li P."/>
            <person name="You F.M."/>
            <person name="Luo M.C."/>
            <person name="Dvorak J."/>
        </authorList>
    </citation>
    <scope>NUCLEOTIDE SEQUENCE [LARGE SCALE GENOMIC DNA]</scope>
    <source>
        <strain evidence="2">cv. AL8/78</strain>
    </source>
</reference>
<accession>A0A453PZK3</accession>
<dbReference type="EnsemblPlants" id="AET6Gv20922100.2">
    <property type="protein sequence ID" value="AET6Gv20922100.2"/>
    <property type="gene ID" value="AET6Gv20922100"/>
</dbReference>
<reference evidence="2" key="4">
    <citation type="submission" date="2019-03" db="UniProtKB">
        <authorList>
            <consortium name="EnsemblPlants"/>
        </authorList>
    </citation>
    <scope>IDENTIFICATION</scope>
</reference>
<evidence type="ECO:0000256" key="1">
    <source>
        <dbReference type="SAM" id="Phobius"/>
    </source>
</evidence>
<keyword evidence="1" id="KW-0812">Transmembrane</keyword>
<name>A0A453PZK3_AEGTS</name>